<dbReference type="InterPro" id="IPR006076">
    <property type="entry name" value="FAD-dep_OxRdtase"/>
</dbReference>
<dbReference type="PROSITE" id="PS51318">
    <property type="entry name" value="TAT"/>
    <property type="match status" value="1"/>
</dbReference>
<comment type="cofactor">
    <cofactor evidence="1">
        <name>FAD</name>
        <dbReference type="ChEBI" id="CHEBI:57692"/>
    </cofactor>
</comment>
<name>A0A075NY07_9ALTE</name>
<evidence type="ECO:0000256" key="9">
    <source>
        <dbReference type="ARBA" id="ARBA00049547"/>
    </source>
</evidence>
<dbReference type="InterPro" id="IPR023209">
    <property type="entry name" value="DAO"/>
</dbReference>
<dbReference type="GO" id="GO:0005737">
    <property type="term" value="C:cytoplasm"/>
    <property type="evidence" value="ECO:0007669"/>
    <property type="project" value="TreeGrafter"/>
</dbReference>
<comment type="catalytic activity">
    <reaction evidence="9">
        <text>a D-alpha-amino acid + O2 + H2O = a 2-oxocarboxylate + H2O2 + NH4(+)</text>
        <dbReference type="Rhea" id="RHEA:21816"/>
        <dbReference type="ChEBI" id="CHEBI:15377"/>
        <dbReference type="ChEBI" id="CHEBI:15379"/>
        <dbReference type="ChEBI" id="CHEBI:16240"/>
        <dbReference type="ChEBI" id="CHEBI:28938"/>
        <dbReference type="ChEBI" id="CHEBI:35179"/>
        <dbReference type="ChEBI" id="CHEBI:59871"/>
        <dbReference type="EC" id="1.4.3.3"/>
    </reaction>
    <physiologicalReaction direction="left-to-right" evidence="9">
        <dbReference type="Rhea" id="RHEA:21817"/>
    </physiologicalReaction>
</comment>
<evidence type="ECO:0000256" key="7">
    <source>
        <dbReference type="ARBA" id="ARBA00039101"/>
    </source>
</evidence>
<evidence type="ECO:0000256" key="5">
    <source>
        <dbReference type="ARBA" id="ARBA00022827"/>
    </source>
</evidence>
<evidence type="ECO:0000256" key="8">
    <source>
        <dbReference type="ARBA" id="ARBA00039751"/>
    </source>
</evidence>
<accession>A0A075NY07</accession>
<evidence type="ECO:0000256" key="3">
    <source>
        <dbReference type="ARBA" id="ARBA00022630"/>
    </source>
</evidence>
<dbReference type="SUPFAM" id="SSF51905">
    <property type="entry name" value="FAD/NAD(P)-binding domain"/>
    <property type="match status" value="1"/>
</dbReference>
<dbReference type="Pfam" id="PF01266">
    <property type="entry name" value="DAO"/>
    <property type="match status" value="1"/>
</dbReference>
<evidence type="ECO:0000256" key="1">
    <source>
        <dbReference type="ARBA" id="ARBA00001974"/>
    </source>
</evidence>
<evidence type="ECO:0000256" key="2">
    <source>
        <dbReference type="ARBA" id="ARBA00006730"/>
    </source>
</evidence>
<feature type="domain" description="FAD dependent oxidoreductase" evidence="10">
    <location>
        <begin position="114"/>
        <end position="372"/>
    </location>
</feature>
<evidence type="ECO:0000256" key="6">
    <source>
        <dbReference type="ARBA" id="ARBA00023002"/>
    </source>
</evidence>
<dbReference type="RefSeq" id="WP_044055691.1">
    <property type="nucleotide sequence ID" value="NZ_CBCSKJ010000005.1"/>
</dbReference>
<organism evidence="11 12">
    <name type="scientific">Alteromonas australica</name>
    <dbReference type="NCBI Taxonomy" id="589873"/>
    <lineage>
        <taxon>Bacteria</taxon>
        <taxon>Pseudomonadati</taxon>
        <taxon>Pseudomonadota</taxon>
        <taxon>Gammaproteobacteria</taxon>
        <taxon>Alteromonadales</taxon>
        <taxon>Alteromonadaceae</taxon>
        <taxon>Alteromonas/Salinimonas group</taxon>
        <taxon>Alteromonas</taxon>
    </lineage>
</organism>
<keyword evidence="4" id="KW-0732">Signal</keyword>
<dbReference type="Gene3D" id="3.40.50.720">
    <property type="entry name" value="NAD(P)-binding Rossmann-like Domain"/>
    <property type="match status" value="2"/>
</dbReference>
<evidence type="ECO:0000256" key="4">
    <source>
        <dbReference type="ARBA" id="ARBA00022729"/>
    </source>
</evidence>
<dbReference type="EMBL" id="CP008849">
    <property type="protein sequence ID" value="AIF97520.1"/>
    <property type="molecule type" value="Genomic_DNA"/>
</dbReference>
<keyword evidence="3" id="KW-0285">Flavoprotein</keyword>
<dbReference type="GO" id="GO:0071949">
    <property type="term" value="F:FAD binding"/>
    <property type="evidence" value="ECO:0007669"/>
    <property type="project" value="InterPro"/>
</dbReference>
<dbReference type="InterPro" id="IPR019546">
    <property type="entry name" value="TAT_signal_bac_arc"/>
</dbReference>
<dbReference type="eggNOG" id="COG0665">
    <property type="taxonomic scope" value="Bacteria"/>
</dbReference>
<dbReference type="PANTHER" id="PTHR11530">
    <property type="entry name" value="D-AMINO ACID OXIDASE"/>
    <property type="match status" value="1"/>
</dbReference>
<dbReference type="GO" id="GO:0019478">
    <property type="term" value="P:D-amino acid catabolic process"/>
    <property type="evidence" value="ECO:0007669"/>
    <property type="project" value="TreeGrafter"/>
</dbReference>
<comment type="similarity">
    <text evidence="2">Belongs to the DAMOX/DASOX family.</text>
</comment>
<dbReference type="NCBIfam" id="TIGR01409">
    <property type="entry name" value="TAT_signal_seq"/>
    <property type="match status" value="1"/>
</dbReference>
<protein>
    <recommendedName>
        <fullName evidence="8">D-amino-acid oxidase</fullName>
        <ecNumber evidence="7">1.4.3.3</ecNumber>
    </recommendedName>
</protein>
<reference evidence="11 12" key="1">
    <citation type="submission" date="2014-06" db="EMBL/GenBank/DDBJ databases">
        <title>Genomes of Alteromonas australica, a world apart.</title>
        <authorList>
            <person name="Gonzaga A."/>
            <person name="Lopez-Perez M."/>
            <person name="Rodriguez-Valera F."/>
        </authorList>
    </citation>
    <scope>NUCLEOTIDE SEQUENCE [LARGE SCALE GENOMIC DNA]</scope>
    <source>
        <strain evidence="11 12">H 17</strain>
    </source>
</reference>
<evidence type="ECO:0000313" key="12">
    <source>
        <dbReference type="Proteomes" id="UP000056090"/>
    </source>
</evidence>
<dbReference type="EC" id="1.4.3.3" evidence="7"/>
<gene>
    <name evidence="11" type="ORF">EP13_01730</name>
</gene>
<evidence type="ECO:0000313" key="11">
    <source>
        <dbReference type="EMBL" id="AIF97520.1"/>
    </source>
</evidence>
<keyword evidence="6" id="KW-0560">Oxidoreductase</keyword>
<dbReference type="GO" id="GO:0003884">
    <property type="term" value="F:D-amino-acid oxidase activity"/>
    <property type="evidence" value="ECO:0007669"/>
    <property type="project" value="UniProtKB-EC"/>
</dbReference>
<dbReference type="InterPro" id="IPR006311">
    <property type="entry name" value="TAT_signal"/>
</dbReference>
<dbReference type="Gene3D" id="3.30.9.10">
    <property type="entry name" value="D-Amino Acid Oxidase, subunit A, domain 2"/>
    <property type="match status" value="2"/>
</dbReference>
<dbReference type="PANTHER" id="PTHR11530:SF11">
    <property type="entry name" value="D-ASPARTATE OXIDASE"/>
    <property type="match status" value="1"/>
</dbReference>
<dbReference type="PROSITE" id="PS51257">
    <property type="entry name" value="PROKAR_LIPOPROTEIN"/>
    <property type="match status" value="1"/>
</dbReference>
<evidence type="ECO:0000259" key="10">
    <source>
        <dbReference type="Pfam" id="PF01266"/>
    </source>
</evidence>
<proteinExistence type="inferred from homology"/>
<dbReference type="GeneID" id="78253664"/>
<keyword evidence="5" id="KW-0274">FAD</keyword>
<dbReference type="KEGG" id="aal:EP13_01730"/>
<dbReference type="InterPro" id="IPR036188">
    <property type="entry name" value="FAD/NAD-bd_sf"/>
</dbReference>
<dbReference type="AlphaFoldDB" id="A0A075NY07"/>
<dbReference type="Proteomes" id="UP000056090">
    <property type="component" value="Chromosome"/>
</dbReference>
<keyword evidence="12" id="KW-1185">Reference proteome</keyword>
<sequence length="376" mass="41170">MNDSEARRDFLKRMGAGGLAASVAGCALPSEKVGFTRPFSRQPLLAPRIDKNNIITEVVGHRPYRAKGFVVRREAMGQKTLVHNYGHGGGGISLCWGSSTLAVEEVADASTKHAAIIGSGVMGLTTARLLQEAGWKVTLYTKAMPRHTTSHVAGGEWGPYSVHDPDVSSPEFKQQLQRAAEISHSTFAKMVGKDYGIEWKELYSLSKTPRDDNAEFRQFYPFTQQYGPNQHPFPANYCTVSATMLVETSTFLRRLTQDIQLAGGQFVIRNIENKKALLTLNEPVIFNCTGLGSNALFDDKAIIPAKGQLILLPPDAGIDYLTVGGGNTSAPLYMFSRNDYMILGGSFVPGDWSTTPDPEETSRILKESQALFSRMT</sequence>